<evidence type="ECO:0000256" key="7">
    <source>
        <dbReference type="ARBA" id="ARBA00022618"/>
    </source>
</evidence>
<dbReference type="PANTHER" id="PTHR12830">
    <property type="entry name" value="ANAPHASE-PROMOTING COMPLEX SUBUNIT 5"/>
    <property type="match status" value="1"/>
</dbReference>
<keyword evidence="9" id="KW-0125">Carotenoid biosynthesis</keyword>
<keyword evidence="10" id="KW-0498">Mitosis</keyword>
<dbReference type="GO" id="GO:0010287">
    <property type="term" value="C:plastoglobule"/>
    <property type="evidence" value="ECO:0007669"/>
    <property type="project" value="UniProtKB-SubCell"/>
</dbReference>
<keyword evidence="15" id="KW-0131">Cell cycle</keyword>
<dbReference type="GO" id="GO:0051301">
    <property type="term" value="P:cell division"/>
    <property type="evidence" value="ECO:0007669"/>
    <property type="project" value="UniProtKB-KW"/>
</dbReference>
<dbReference type="GO" id="GO:0046905">
    <property type="term" value="F:15-cis-phytoene synthase activity"/>
    <property type="evidence" value="ECO:0007669"/>
    <property type="project" value="UniProtKB-EC"/>
</dbReference>
<comment type="similarity">
    <text evidence="4">Belongs to the APC5 family.</text>
</comment>
<proteinExistence type="inferred from homology"/>
<dbReference type="CDD" id="cd00683">
    <property type="entry name" value="Trans_IPPS_HH"/>
    <property type="match status" value="1"/>
</dbReference>
<evidence type="ECO:0000256" key="10">
    <source>
        <dbReference type="ARBA" id="ARBA00022776"/>
    </source>
</evidence>
<keyword evidence="11" id="KW-0833">Ubl conjugation pathway</keyword>
<dbReference type="SFLD" id="SFLDS00005">
    <property type="entry name" value="Isoprenoid_Synthase_Type_I"/>
    <property type="match status" value="1"/>
</dbReference>
<keyword evidence="17" id="KW-1133">Transmembrane helix</keyword>
<evidence type="ECO:0000256" key="12">
    <source>
        <dbReference type="ARBA" id="ARBA00022946"/>
    </source>
</evidence>
<dbReference type="GO" id="GO:0070979">
    <property type="term" value="P:protein K11-linked ubiquitination"/>
    <property type="evidence" value="ECO:0007669"/>
    <property type="project" value="TreeGrafter"/>
</dbReference>
<evidence type="ECO:0000256" key="6">
    <source>
        <dbReference type="ARBA" id="ARBA00016066"/>
    </source>
</evidence>
<dbReference type="FunFam" id="1.10.600.10:FF:000004">
    <property type="entry name" value="Phytoene synthase chloroplastic"/>
    <property type="match status" value="1"/>
</dbReference>
<dbReference type="Proteomes" id="UP000479710">
    <property type="component" value="Unassembled WGS sequence"/>
</dbReference>
<dbReference type="InterPro" id="IPR002060">
    <property type="entry name" value="Squ/phyt_synthse"/>
</dbReference>
<accession>A0A6G1DHW2</accession>
<dbReference type="InterPro" id="IPR008949">
    <property type="entry name" value="Isoprenoid_synthase_dom_sf"/>
</dbReference>
<dbReference type="SFLD" id="SFLDG01018">
    <property type="entry name" value="Squalene/Phytoene_Synthase_Lik"/>
    <property type="match status" value="1"/>
</dbReference>
<evidence type="ECO:0000256" key="11">
    <source>
        <dbReference type="ARBA" id="ARBA00022786"/>
    </source>
</evidence>
<evidence type="ECO:0000256" key="8">
    <source>
        <dbReference type="ARBA" id="ARBA00022679"/>
    </source>
</evidence>
<evidence type="ECO:0000256" key="16">
    <source>
        <dbReference type="ARBA" id="ARBA00060463"/>
    </source>
</evidence>
<evidence type="ECO:0000256" key="9">
    <source>
        <dbReference type="ARBA" id="ARBA00022746"/>
    </source>
</evidence>
<dbReference type="PROSITE" id="PS01045">
    <property type="entry name" value="SQUALEN_PHYTOEN_SYN_2"/>
    <property type="match status" value="1"/>
</dbReference>
<keyword evidence="12" id="KW-0809">Transit peptide</keyword>
<dbReference type="OrthoDB" id="2504561at2759"/>
<comment type="caution">
    <text evidence="19">The sequence shown here is derived from an EMBL/GenBank/DDBJ whole genome shotgun (WGS) entry which is preliminary data.</text>
</comment>
<keyword evidence="8" id="KW-0808">Transferase</keyword>
<dbReference type="InterPro" id="IPR033904">
    <property type="entry name" value="Trans_IPPS_HH"/>
</dbReference>
<comment type="similarity">
    <text evidence="3">Belongs to the phytoene/squalene synthase family.</text>
</comment>
<evidence type="ECO:0000256" key="1">
    <source>
        <dbReference type="ARBA" id="ARBA00001805"/>
    </source>
</evidence>
<dbReference type="Pfam" id="PF12862">
    <property type="entry name" value="ANAPC5"/>
    <property type="match status" value="1"/>
</dbReference>
<keyword evidence="20" id="KW-1185">Reference proteome</keyword>
<dbReference type="InterPro" id="IPR037679">
    <property type="entry name" value="Apc5"/>
</dbReference>
<dbReference type="GO" id="GO:0031145">
    <property type="term" value="P:anaphase-promoting complex-dependent catabolic process"/>
    <property type="evidence" value="ECO:0007669"/>
    <property type="project" value="TreeGrafter"/>
</dbReference>
<evidence type="ECO:0000256" key="3">
    <source>
        <dbReference type="ARBA" id="ARBA00006251"/>
    </source>
</evidence>
<dbReference type="GO" id="GO:0004311">
    <property type="term" value="F:geranylgeranyl diphosphate synthase activity"/>
    <property type="evidence" value="ECO:0007669"/>
    <property type="project" value="InterPro"/>
</dbReference>
<sequence length="1328" mass="147110">MAPAAHHASACCVRVHALFQRHGRARRPLSVVRPLAAASLVATAPRRTAAEEAVYEVVLRQAALVEEAGAAPPRRWAEEDGIGSWDLLGDAYDRCGEVCAEYAKTFYLGTQLMTPERRKAVWAIYVWCRRTDELVDGPNSSYITPKALDRWEKRLEDLFEGRPYDMYDAALSDTVSKFPVDIQPFKDMIEGMRLDLWKSRYRSFDELYLYCYYVAGTVGLMTVPVMGIAPDSKASTESVYNAALALGIANQLTNILRDVGEDSRRGRIYLPLDELAEAGLTEDDIFRGKVTDKWRKFMKGQIQRARLFFDEAEKGVAHLDSASRWPVLASLWLYRQILDAIEANDYNNFNKRAYVFAPPPQAGVSDPSLPFPFESVAHHNRLGLFLFALTSSCEDFREPPLEELLRQLKAVDYLVNGWLCEQLTSTLSALNSPDDLFNFFDKLRGILSAPEGANVEDEFLDPNSQLGVFLRCCILSFNTMTFEGVCHLLANLVEYCSSTDTSYELAEDEEFNSEIEMSNFLDANINVRDGIFDKYSQGYAPESHIGESSSSLVHAPASLHGFDEANIFKADDNPTCLRSRWQLEAYLNQQADVLEKDPSSVPLNSFNATMSRLQTLAPELHRVQFLQYLNALTHDDYIAALDNLHRYFDYSAGMQGLFSRTTSQFQDIIVGKYESALLCLGNLHCYFGHPKKALEAFTEAVRVSQMNNDDSCLAYILGAISNLLSKIGMSSTVGTIGSPFSLGNNIGLGTPLSIQQQLLVLLKRSLKRADTLKLTSLLSFDHLSLAKFYLKHVQRPLVSFGPNASTKLRTCPADVCKNLRLSSRVLTDFGSDGLSASNDNGSFSTSWLRNLSAASNSWCSSSTKSRKLLMNDFDNFHFHAQPSPIPASVLQLAGSAYLLRATAWEHYGSAPMVRMNSLVYATCFADAASSSELSLSYVKLIQHLATFKGYSAAFSALKLAEEKFPSSANSHIQLLKMQLLHERALHRGHLKVAQQICDEFAVLSSSVSGVDIELKTEARLRHARTLLAAKQFSQAANVANSLFSTCYKYNMQVENATVLLLLAEIHKNSDNAVLGLPYALASQSFCKSFNLDLLEASATLTLTELWLALGSTHAKRALSLVCQTLPMILGHGGLELRARAHIVLAKCYLSDPKFSVSEDPSTVLDPLNQAAEDLEVLENALCNLLYRSKICLAEMAATADTIGHGGGGQPETAEEIDGHQRRRRCIHGARITSFDGHRRRHTVGLSPVNLRHHCAPLPVSPRREPLPRASTRRRLHLALSSAETRRELGLGVAAALAVGTRRRRLCLPSVTAAAVGLRAPIGLCRRRA</sequence>
<dbReference type="CDD" id="cd16270">
    <property type="entry name" value="Apc5_N"/>
    <property type="match status" value="1"/>
</dbReference>
<dbReference type="InterPro" id="IPR044843">
    <property type="entry name" value="Trans_IPPS_bact-type"/>
</dbReference>
<dbReference type="Gene3D" id="1.10.600.10">
    <property type="entry name" value="Farnesyl Diphosphate Synthase"/>
    <property type="match status" value="1"/>
</dbReference>
<dbReference type="PANTHER" id="PTHR12830:SF9">
    <property type="entry name" value="ANAPHASE-PROMOTING COMPLEX SUBUNIT 5"/>
    <property type="match status" value="1"/>
</dbReference>
<organism evidence="19 20">
    <name type="scientific">Oryza meyeriana var. granulata</name>
    <dbReference type="NCBI Taxonomy" id="110450"/>
    <lineage>
        <taxon>Eukaryota</taxon>
        <taxon>Viridiplantae</taxon>
        <taxon>Streptophyta</taxon>
        <taxon>Embryophyta</taxon>
        <taxon>Tracheophyta</taxon>
        <taxon>Spermatophyta</taxon>
        <taxon>Magnoliopsida</taxon>
        <taxon>Liliopsida</taxon>
        <taxon>Poales</taxon>
        <taxon>Poaceae</taxon>
        <taxon>BOP clade</taxon>
        <taxon>Oryzoideae</taxon>
        <taxon>Oryzeae</taxon>
        <taxon>Oryzinae</taxon>
        <taxon>Oryza</taxon>
        <taxon>Oryza meyeriana</taxon>
    </lineage>
</organism>
<evidence type="ECO:0000256" key="15">
    <source>
        <dbReference type="ARBA" id="ARBA00023306"/>
    </source>
</evidence>
<dbReference type="InterPro" id="IPR019845">
    <property type="entry name" value="Squalene/phytoene_synthase_CS"/>
</dbReference>
<comment type="catalytic activity">
    <reaction evidence="1">
        <text>2 (2E,6E,10E)-geranylgeranyl diphosphate = 15-cis-phytoene + 2 diphosphate</text>
        <dbReference type="Rhea" id="RHEA:34475"/>
        <dbReference type="ChEBI" id="CHEBI:27787"/>
        <dbReference type="ChEBI" id="CHEBI:33019"/>
        <dbReference type="ChEBI" id="CHEBI:58756"/>
        <dbReference type="EC" id="2.5.1.32"/>
    </reaction>
</comment>
<dbReference type="GO" id="GO:0051996">
    <property type="term" value="F:squalene synthase [NAD(P)H] activity"/>
    <property type="evidence" value="ECO:0007669"/>
    <property type="project" value="InterPro"/>
</dbReference>
<evidence type="ECO:0000256" key="2">
    <source>
        <dbReference type="ARBA" id="ARBA00004258"/>
    </source>
</evidence>
<dbReference type="GO" id="GO:0031969">
    <property type="term" value="C:chloroplast membrane"/>
    <property type="evidence" value="ECO:0007669"/>
    <property type="project" value="UniProtKB-SubCell"/>
</dbReference>
<evidence type="ECO:0000313" key="20">
    <source>
        <dbReference type="Proteomes" id="UP000479710"/>
    </source>
</evidence>
<dbReference type="SUPFAM" id="SSF48576">
    <property type="entry name" value="Terpenoid synthases"/>
    <property type="match status" value="1"/>
</dbReference>
<reference evidence="19 20" key="1">
    <citation type="submission" date="2019-11" db="EMBL/GenBank/DDBJ databases">
        <title>Whole genome sequence of Oryza granulata.</title>
        <authorList>
            <person name="Li W."/>
        </authorList>
    </citation>
    <scope>NUCLEOTIDE SEQUENCE [LARGE SCALE GENOMIC DNA]</scope>
    <source>
        <strain evidence="20">cv. Menghai</strain>
        <tissue evidence="19">Leaf</tissue>
    </source>
</reference>
<dbReference type="SFLD" id="SFLDG01212">
    <property type="entry name" value="Phytoene_synthase_like"/>
    <property type="match status" value="1"/>
</dbReference>
<name>A0A6G1DHW2_9ORYZ</name>
<feature type="domain" description="Anaphase-promoting complex subunit 5" evidence="18">
    <location>
        <begin position="625"/>
        <end position="725"/>
    </location>
</feature>
<keyword evidence="17" id="KW-0812">Transmembrane</keyword>
<gene>
    <name evidence="19" type="ORF">E2562_008048</name>
</gene>
<keyword evidence="14" id="KW-0414">Isoprene biosynthesis</keyword>
<feature type="transmembrane region" description="Helical" evidence="17">
    <location>
        <begin position="207"/>
        <end position="229"/>
    </location>
</feature>
<comment type="subcellular location">
    <subcellularLocation>
        <location evidence="2">Plastid</location>
        <location evidence="2">Chloroplast membrane</location>
        <topology evidence="2">Peripheral membrane protein</topology>
    </subcellularLocation>
    <subcellularLocation>
        <location evidence="16">Plastid</location>
        <location evidence="16">Chloroplast</location>
        <location evidence="16">Plastoglobule</location>
    </subcellularLocation>
</comment>
<evidence type="ECO:0000256" key="17">
    <source>
        <dbReference type="SAM" id="Phobius"/>
    </source>
</evidence>
<evidence type="ECO:0000256" key="4">
    <source>
        <dbReference type="ARBA" id="ARBA00007450"/>
    </source>
</evidence>
<protein>
    <recommendedName>
        <fullName evidence="6">Anaphase-promoting complex subunit 5</fullName>
        <ecNumber evidence="5">2.5.1.32</ecNumber>
    </recommendedName>
</protein>
<evidence type="ECO:0000256" key="14">
    <source>
        <dbReference type="ARBA" id="ARBA00023229"/>
    </source>
</evidence>
<keyword evidence="13 17" id="KW-0472">Membrane</keyword>
<dbReference type="EMBL" id="SPHZ02000006">
    <property type="protein sequence ID" value="KAF0911293.1"/>
    <property type="molecule type" value="Genomic_DNA"/>
</dbReference>
<evidence type="ECO:0000259" key="18">
    <source>
        <dbReference type="Pfam" id="PF12862"/>
    </source>
</evidence>
<dbReference type="InterPro" id="IPR026000">
    <property type="entry name" value="Apc5_dom"/>
</dbReference>
<evidence type="ECO:0000256" key="13">
    <source>
        <dbReference type="ARBA" id="ARBA00023136"/>
    </source>
</evidence>
<dbReference type="EC" id="2.5.1.32" evidence="5"/>
<evidence type="ECO:0000313" key="19">
    <source>
        <dbReference type="EMBL" id="KAF0911293.1"/>
    </source>
</evidence>
<keyword evidence="7" id="KW-0132">Cell division</keyword>
<dbReference type="Pfam" id="PF00494">
    <property type="entry name" value="SQS_PSY"/>
    <property type="match status" value="1"/>
</dbReference>
<dbReference type="GO" id="GO:0005680">
    <property type="term" value="C:anaphase-promoting complex"/>
    <property type="evidence" value="ECO:0007669"/>
    <property type="project" value="InterPro"/>
</dbReference>
<dbReference type="GO" id="GO:0016117">
    <property type="term" value="P:carotenoid biosynthetic process"/>
    <property type="evidence" value="ECO:0007669"/>
    <property type="project" value="UniProtKB-KW"/>
</dbReference>
<evidence type="ECO:0000256" key="5">
    <source>
        <dbReference type="ARBA" id="ARBA00012396"/>
    </source>
</evidence>
<dbReference type="GO" id="GO:0045842">
    <property type="term" value="P:positive regulation of mitotic metaphase/anaphase transition"/>
    <property type="evidence" value="ECO:0007669"/>
    <property type="project" value="TreeGrafter"/>
</dbReference>